<name>A0AAV2MLF2_KNICA</name>
<sequence>MLPRDGSIAQGHNGVCRGVASARTNTSGKRHRSLQGVFPYTRPAIPPPSKNLEPSMPQQAPALCLCSLTVSTSAPQAVLSGAEHVQVMPLRPHLQQTSPHLPAASSLRAAENPVASRLTEAP</sequence>
<feature type="region of interest" description="Disordered" evidence="1">
    <location>
        <begin position="89"/>
        <end position="122"/>
    </location>
</feature>
<gene>
    <name evidence="2" type="ORF">KC01_LOCUS40216</name>
</gene>
<dbReference type="Proteomes" id="UP001497482">
    <property type="component" value="Chromosome 8"/>
</dbReference>
<keyword evidence="3" id="KW-1185">Reference proteome</keyword>
<dbReference type="AlphaFoldDB" id="A0AAV2MLF2"/>
<evidence type="ECO:0000313" key="3">
    <source>
        <dbReference type="Proteomes" id="UP001497482"/>
    </source>
</evidence>
<evidence type="ECO:0000256" key="1">
    <source>
        <dbReference type="SAM" id="MobiDB-lite"/>
    </source>
</evidence>
<organism evidence="2 3">
    <name type="scientific">Knipowitschia caucasica</name>
    <name type="common">Caucasian dwarf goby</name>
    <name type="synonym">Pomatoschistus caucasicus</name>
    <dbReference type="NCBI Taxonomy" id="637954"/>
    <lineage>
        <taxon>Eukaryota</taxon>
        <taxon>Metazoa</taxon>
        <taxon>Chordata</taxon>
        <taxon>Craniata</taxon>
        <taxon>Vertebrata</taxon>
        <taxon>Euteleostomi</taxon>
        <taxon>Actinopterygii</taxon>
        <taxon>Neopterygii</taxon>
        <taxon>Teleostei</taxon>
        <taxon>Neoteleostei</taxon>
        <taxon>Acanthomorphata</taxon>
        <taxon>Gobiaria</taxon>
        <taxon>Gobiiformes</taxon>
        <taxon>Gobioidei</taxon>
        <taxon>Gobiidae</taxon>
        <taxon>Gobiinae</taxon>
        <taxon>Knipowitschia</taxon>
    </lineage>
</organism>
<evidence type="ECO:0000313" key="2">
    <source>
        <dbReference type="EMBL" id="CAL1614140.1"/>
    </source>
</evidence>
<dbReference type="EMBL" id="OZ035830">
    <property type="protein sequence ID" value="CAL1614140.1"/>
    <property type="molecule type" value="Genomic_DNA"/>
</dbReference>
<protein>
    <submittedName>
        <fullName evidence="2">Uncharacterized protein</fullName>
    </submittedName>
</protein>
<feature type="region of interest" description="Disordered" evidence="1">
    <location>
        <begin position="21"/>
        <end position="56"/>
    </location>
</feature>
<accession>A0AAV2MLF2</accession>
<reference evidence="2 3" key="1">
    <citation type="submission" date="2024-04" db="EMBL/GenBank/DDBJ databases">
        <authorList>
            <person name="Waldvogel A.-M."/>
            <person name="Schoenle A."/>
        </authorList>
    </citation>
    <scope>NUCLEOTIDE SEQUENCE [LARGE SCALE GENOMIC DNA]</scope>
</reference>
<proteinExistence type="predicted"/>